<organism evidence="1 2">
    <name type="scientific">Chitinophaga pinensis (strain ATCC 43595 / DSM 2588 / LMG 13176 / NBRC 15968 / NCIMB 11800 / UQM 2034)</name>
    <dbReference type="NCBI Taxonomy" id="485918"/>
    <lineage>
        <taxon>Bacteria</taxon>
        <taxon>Pseudomonadati</taxon>
        <taxon>Bacteroidota</taxon>
        <taxon>Chitinophagia</taxon>
        <taxon>Chitinophagales</taxon>
        <taxon>Chitinophagaceae</taxon>
        <taxon>Chitinophaga</taxon>
    </lineage>
</organism>
<evidence type="ECO:0000313" key="1">
    <source>
        <dbReference type="EMBL" id="ACU58565.1"/>
    </source>
</evidence>
<reference evidence="1 2" key="2">
    <citation type="journal article" date="2010" name="Stand. Genomic Sci.">
        <title>Complete genome sequence of Chitinophaga pinensis type strain (UQM 2034).</title>
        <authorList>
            <person name="Glavina Del Rio T."/>
            <person name="Abt B."/>
            <person name="Spring S."/>
            <person name="Lapidus A."/>
            <person name="Nolan M."/>
            <person name="Tice H."/>
            <person name="Copeland A."/>
            <person name="Cheng J.F."/>
            <person name="Chen F."/>
            <person name="Bruce D."/>
            <person name="Goodwin L."/>
            <person name="Pitluck S."/>
            <person name="Ivanova N."/>
            <person name="Mavromatis K."/>
            <person name="Mikhailova N."/>
            <person name="Pati A."/>
            <person name="Chen A."/>
            <person name="Palaniappan K."/>
            <person name="Land M."/>
            <person name="Hauser L."/>
            <person name="Chang Y.J."/>
            <person name="Jeffries C.D."/>
            <person name="Chain P."/>
            <person name="Saunders E."/>
            <person name="Detter J.C."/>
            <person name="Brettin T."/>
            <person name="Rohde M."/>
            <person name="Goker M."/>
            <person name="Bristow J."/>
            <person name="Eisen J.A."/>
            <person name="Markowitz V."/>
            <person name="Hugenholtz P."/>
            <person name="Kyrpides N.C."/>
            <person name="Klenk H.P."/>
            <person name="Lucas S."/>
        </authorList>
    </citation>
    <scope>NUCLEOTIDE SEQUENCE [LARGE SCALE GENOMIC DNA]</scope>
    <source>
        <strain evidence="2">ATCC 43595 / DSM 2588 / LMG 13176 / NBRC 15968 / NCIMB 11800 / UQM 2034</strain>
    </source>
</reference>
<protein>
    <submittedName>
        <fullName evidence="1">Uncharacterized protein</fullName>
    </submittedName>
</protein>
<dbReference type="Proteomes" id="UP000002215">
    <property type="component" value="Chromosome"/>
</dbReference>
<proteinExistence type="predicted"/>
<gene>
    <name evidence="1" type="ordered locus">Cpin_1067</name>
</gene>
<sequence length="45" mass="5675">MRILPRVDFLPLHKFFMQGHFIYRRFFAANKYNKSQKNHFEMKLK</sequence>
<dbReference type="EMBL" id="CP001699">
    <property type="protein sequence ID" value="ACU58565.1"/>
    <property type="molecule type" value="Genomic_DNA"/>
</dbReference>
<accession>A0A979GTE2</accession>
<dbReference type="AlphaFoldDB" id="A0A979GTE2"/>
<dbReference type="KEGG" id="cpi:Cpin_1067"/>
<name>A0A979GTE2_CHIPD</name>
<reference evidence="2" key="1">
    <citation type="submission" date="2009-08" db="EMBL/GenBank/DDBJ databases">
        <title>The complete genome of Chitinophaga pinensis DSM 2588.</title>
        <authorList>
            <consortium name="US DOE Joint Genome Institute (JGI-PGF)"/>
            <person name="Lucas S."/>
            <person name="Copeland A."/>
            <person name="Lapidus A."/>
            <person name="Glavina del Rio T."/>
            <person name="Dalin E."/>
            <person name="Tice H."/>
            <person name="Bruce D."/>
            <person name="Goodwin L."/>
            <person name="Pitluck S."/>
            <person name="Kyrpides N."/>
            <person name="Mavromatis K."/>
            <person name="Ivanova N."/>
            <person name="Mikhailova N."/>
            <person name="Sims D."/>
            <person name="Meinche L."/>
            <person name="Brettin T."/>
            <person name="Detter J.C."/>
            <person name="Han C."/>
            <person name="Larimer F."/>
            <person name="Land M."/>
            <person name="Hauser L."/>
            <person name="Markowitz V."/>
            <person name="Cheng J.-F."/>
            <person name="Hugenholtz P."/>
            <person name="Woyke T."/>
            <person name="Wu D."/>
            <person name="Spring S."/>
            <person name="Klenk H.-P."/>
            <person name="Eisen J.A."/>
        </authorList>
    </citation>
    <scope>NUCLEOTIDE SEQUENCE [LARGE SCALE GENOMIC DNA]</scope>
    <source>
        <strain evidence="2">ATCC 43595 / DSM 2588 / LMG 13176 / NBRC 15968 / NCIMB 11800 / UQM 2034</strain>
    </source>
</reference>
<evidence type="ECO:0000313" key="2">
    <source>
        <dbReference type="Proteomes" id="UP000002215"/>
    </source>
</evidence>